<dbReference type="Gene3D" id="2.115.10.20">
    <property type="entry name" value="Glycosyl hydrolase domain, family 43"/>
    <property type="match status" value="1"/>
</dbReference>
<sequence>MRLRLLLACLCVAAVTAGRDGKATVTAAHAAEPPLSALTLVGPPRTVFKAGRDACDGHDVPDAPARAVREADGGIALFGMHYRNRAFRGRDFDDLKLDCRVVLDSAFRPEPEAFDDRSWIAATWTEDGRRIEALLHEEYHADDHGRCRTTGALACWYNAVLAARSTDGGRSFTRATPPKVVAAAPFRQEVEQGRHRGFFNPSNIVADGRHRYFYASTTGWTGQPFGVCLFRSDDVADPSGWRAFDGREFSARFPDPYLKGAKPAGACAPVAPFPAPVGSVSRHRGTGAWIAVFQAAAGGVFPRPGIYWSTSRDLTTWDAPRLLIAGPTLYDDPCTAGGELVSYPSLIDPSAPGRNFDTVGDTATLYYVTLKTKGCEVTSDRDLVRRQVAIKVWP</sequence>
<protein>
    <submittedName>
        <fullName evidence="2">Uncharacterized protein</fullName>
    </submittedName>
</protein>
<feature type="chain" id="PRO_5046185884" evidence="1">
    <location>
        <begin position="18"/>
        <end position="394"/>
    </location>
</feature>
<dbReference type="RefSeq" id="WP_082173604.1">
    <property type="nucleotide sequence ID" value="NZ_JXOD01000377.1"/>
</dbReference>
<gene>
    <name evidence="2" type="ORF">SQ03_29620</name>
</gene>
<reference evidence="2 3" key="1">
    <citation type="submission" date="2015-01" db="EMBL/GenBank/DDBJ databases">
        <title>Genome sequencing of Methylobacterium platani JCM14648 type strain.</title>
        <authorList>
            <person name="Chaudhry V."/>
            <person name="Patil P.B."/>
        </authorList>
    </citation>
    <scope>NUCLEOTIDE SEQUENCE [LARGE SCALE GENOMIC DNA]</scope>
    <source>
        <strain evidence="2 3">JCM 14648</strain>
    </source>
</reference>
<evidence type="ECO:0000313" key="2">
    <source>
        <dbReference type="EMBL" id="KMO10634.1"/>
    </source>
</evidence>
<keyword evidence="3" id="KW-1185">Reference proteome</keyword>
<evidence type="ECO:0000313" key="3">
    <source>
        <dbReference type="Proteomes" id="UP000035947"/>
    </source>
</evidence>
<keyword evidence="1" id="KW-0732">Signal</keyword>
<dbReference type="InterPro" id="IPR023296">
    <property type="entry name" value="Glyco_hydro_beta-prop_sf"/>
</dbReference>
<comment type="caution">
    <text evidence="2">The sequence shown here is derived from an EMBL/GenBank/DDBJ whole genome shotgun (WGS) entry which is preliminary data.</text>
</comment>
<organism evidence="2 3">
    <name type="scientific">Methylobacterium platani JCM 14648</name>
    <dbReference type="NCBI Taxonomy" id="1295136"/>
    <lineage>
        <taxon>Bacteria</taxon>
        <taxon>Pseudomonadati</taxon>
        <taxon>Pseudomonadota</taxon>
        <taxon>Alphaproteobacteria</taxon>
        <taxon>Hyphomicrobiales</taxon>
        <taxon>Methylobacteriaceae</taxon>
        <taxon>Methylobacterium</taxon>
    </lineage>
</organism>
<accession>A0ABR5GPB1</accession>
<dbReference type="SUPFAM" id="SSF75005">
    <property type="entry name" value="Arabinanase/levansucrase/invertase"/>
    <property type="match status" value="1"/>
</dbReference>
<proteinExistence type="predicted"/>
<dbReference type="Proteomes" id="UP000035947">
    <property type="component" value="Unassembled WGS sequence"/>
</dbReference>
<evidence type="ECO:0000256" key="1">
    <source>
        <dbReference type="SAM" id="SignalP"/>
    </source>
</evidence>
<name>A0ABR5GPB1_9HYPH</name>
<dbReference type="EMBL" id="JXOD01000377">
    <property type="protein sequence ID" value="KMO10634.1"/>
    <property type="molecule type" value="Genomic_DNA"/>
</dbReference>
<feature type="signal peptide" evidence="1">
    <location>
        <begin position="1"/>
        <end position="17"/>
    </location>
</feature>